<dbReference type="EMBL" id="CP007033">
    <property type="protein sequence ID" value="AHF11334.1"/>
    <property type="molecule type" value="Genomic_DNA"/>
</dbReference>
<dbReference type="RefSeq" id="WP_025205535.1">
    <property type="nucleotide sequence ID" value="NZ_CP007033.1"/>
</dbReference>
<feature type="transmembrane region" description="Helical" evidence="6">
    <location>
        <begin position="407"/>
        <end position="432"/>
    </location>
</feature>
<comment type="subcellular location">
    <subcellularLocation>
        <location evidence="1">Cell membrane</location>
        <topology evidence="1">Multi-pass membrane protein</topology>
    </subcellularLocation>
</comment>
<evidence type="ECO:0000259" key="7">
    <source>
        <dbReference type="PROSITE" id="PS50850"/>
    </source>
</evidence>
<keyword evidence="5 6" id="KW-0472">Membrane</keyword>
<evidence type="ECO:0000256" key="4">
    <source>
        <dbReference type="ARBA" id="ARBA00022989"/>
    </source>
</evidence>
<evidence type="ECO:0000256" key="2">
    <source>
        <dbReference type="ARBA" id="ARBA00022448"/>
    </source>
</evidence>
<dbReference type="SUPFAM" id="SSF103473">
    <property type="entry name" value="MFS general substrate transporter"/>
    <property type="match status" value="1"/>
</dbReference>
<feature type="transmembrane region" description="Helical" evidence="6">
    <location>
        <begin position="383"/>
        <end position="401"/>
    </location>
</feature>
<feature type="transmembrane region" description="Helical" evidence="6">
    <location>
        <begin position="112"/>
        <end position="134"/>
    </location>
</feature>
<keyword evidence="2" id="KW-0813">Transport</keyword>
<feature type="transmembrane region" description="Helical" evidence="6">
    <location>
        <begin position="255"/>
        <end position="275"/>
    </location>
</feature>
<feature type="transmembrane region" description="Helical" evidence="6">
    <location>
        <begin position="88"/>
        <end position="106"/>
    </location>
</feature>
<proteinExistence type="predicted"/>
<name>A0ABN4BVM8_DEHRP</name>
<feature type="transmembrane region" description="Helical" evidence="6">
    <location>
        <begin position="287"/>
        <end position="308"/>
    </location>
</feature>
<keyword evidence="4 6" id="KW-1133">Transmembrane helix</keyword>
<feature type="domain" description="Major facilitator superfamily (MFS) profile" evidence="7">
    <location>
        <begin position="22"/>
        <end position="432"/>
    </location>
</feature>
<protein>
    <recommendedName>
        <fullName evidence="7">Major facilitator superfamily (MFS) profile domain-containing protein</fullName>
    </recommendedName>
</protein>
<dbReference type="InterPro" id="IPR020846">
    <property type="entry name" value="MFS_dom"/>
</dbReference>
<organism evidence="8 9">
    <name type="scientific">Dehalobacter restrictus (strain DSM 9455 / PER-K23)</name>
    <dbReference type="NCBI Taxonomy" id="871738"/>
    <lineage>
        <taxon>Bacteria</taxon>
        <taxon>Bacillati</taxon>
        <taxon>Bacillota</taxon>
        <taxon>Clostridia</taxon>
        <taxon>Eubacteriales</taxon>
        <taxon>Desulfitobacteriaceae</taxon>
        <taxon>Dehalobacter</taxon>
    </lineage>
</organism>
<reference evidence="8 9" key="1">
    <citation type="journal article" date="2013" name="Stand. Genomic Sci.">
        <title>Complete genome sequence of Dehalobacter restrictus PER-K23(T.).</title>
        <authorList>
            <person name="Kruse T."/>
            <person name="Maillard J."/>
            <person name="Goodwin L."/>
            <person name="Woyke T."/>
            <person name="Teshima H."/>
            <person name="Bruce D."/>
            <person name="Detter C."/>
            <person name="Tapia R."/>
            <person name="Han C."/>
            <person name="Huntemann M."/>
            <person name="Wei C.L."/>
            <person name="Han J."/>
            <person name="Chen A."/>
            <person name="Kyrpides N."/>
            <person name="Szeto E."/>
            <person name="Markowitz V."/>
            <person name="Ivanova N."/>
            <person name="Pagani I."/>
            <person name="Pati A."/>
            <person name="Pitluck S."/>
            <person name="Nolan M."/>
            <person name="Holliger C."/>
            <person name="Smidt H."/>
        </authorList>
    </citation>
    <scope>NUCLEOTIDE SEQUENCE [LARGE SCALE GENOMIC DNA]</scope>
    <source>
        <strain evidence="9">DSM 9455</strain>
    </source>
</reference>
<keyword evidence="3 6" id="KW-0812">Transmembrane</keyword>
<feature type="transmembrane region" description="Helical" evidence="6">
    <location>
        <begin position="56"/>
        <end position="76"/>
    </location>
</feature>
<feature type="transmembrane region" description="Helical" evidence="6">
    <location>
        <begin position="18"/>
        <end position="36"/>
    </location>
</feature>
<feature type="transmembrane region" description="Helical" evidence="6">
    <location>
        <begin position="342"/>
        <end position="371"/>
    </location>
</feature>
<keyword evidence="9" id="KW-1185">Reference proteome</keyword>
<feature type="transmembrane region" description="Helical" evidence="6">
    <location>
        <begin position="146"/>
        <end position="168"/>
    </location>
</feature>
<dbReference type="InterPro" id="IPR036259">
    <property type="entry name" value="MFS_trans_sf"/>
</dbReference>
<dbReference type="InterPro" id="IPR011701">
    <property type="entry name" value="MFS"/>
</dbReference>
<gene>
    <name evidence="8" type="ORF">DEHRE_06915</name>
</gene>
<accession>A0ABN4BVM8</accession>
<evidence type="ECO:0000256" key="1">
    <source>
        <dbReference type="ARBA" id="ARBA00004651"/>
    </source>
</evidence>
<dbReference type="Pfam" id="PF07690">
    <property type="entry name" value="MFS_1"/>
    <property type="match status" value="1"/>
</dbReference>
<feature type="transmembrane region" description="Helical" evidence="6">
    <location>
        <begin position="174"/>
        <end position="195"/>
    </location>
</feature>
<dbReference type="PROSITE" id="PS50850">
    <property type="entry name" value="MFS"/>
    <property type="match status" value="1"/>
</dbReference>
<evidence type="ECO:0000313" key="9">
    <source>
        <dbReference type="Proteomes" id="UP000018934"/>
    </source>
</evidence>
<dbReference type="Gene3D" id="1.20.1250.20">
    <property type="entry name" value="MFS general substrate transporter like domains"/>
    <property type="match status" value="1"/>
</dbReference>
<dbReference type="Proteomes" id="UP000018934">
    <property type="component" value="Chromosome"/>
</dbReference>
<evidence type="ECO:0000313" key="8">
    <source>
        <dbReference type="EMBL" id="AHF11334.1"/>
    </source>
</evidence>
<feature type="transmembrane region" description="Helical" evidence="6">
    <location>
        <begin position="320"/>
        <end position="336"/>
    </location>
</feature>
<evidence type="ECO:0000256" key="5">
    <source>
        <dbReference type="ARBA" id="ARBA00023136"/>
    </source>
</evidence>
<evidence type="ECO:0000256" key="3">
    <source>
        <dbReference type="ARBA" id="ARBA00022692"/>
    </source>
</evidence>
<sequence>MSTVNVPKTIDQSKMNRFFVIVAVLAFLGLLFDGYAQGVYSTSLPSLIQDTGIEPTVFGLIGSYTLYGMIAGGIIFGMLADKIGNKKVFMLAIGFYAMFTGLMGTATTVWQFSLYQVLTGMGAAGIAPVTFAMLAEYSPLKNRIQLINTTTLGMPLGRMLSTLAGMAILPSFGWRPMFLIGFIPLILIVFCIFYLPESMQKLIKDDKREKIQKILKLVAPEYTPSIDEQYETEIRPSDKGSFLSLFRNGMAVNTILYWLIMALCMFIIYGLVTWLPKMMMGAGYNLGSSLTFFFTFILGSIPGILLSGPLANKIGLKNTLSLYAAVPALVVLLLMLKLDTILVSIVLFVLGAGMYGLLGLIFTFISVSYPLAFRGTGLGWANAVGRFGGSFAPMTGGILIAQEASLITNFIVFATVPFLLIVICVVVSQLIAKKAASPINRE</sequence>
<evidence type="ECO:0000256" key="6">
    <source>
        <dbReference type="SAM" id="Phobius"/>
    </source>
</evidence>
<dbReference type="PANTHER" id="PTHR23508:SF10">
    <property type="entry name" value="CARBOXYLIC ACID TRANSPORTER PROTEIN HOMOLOG"/>
    <property type="match status" value="1"/>
</dbReference>
<dbReference type="PANTHER" id="PTHR23508">
    <property type="entry name" value="CARBOXYLIC ACID TRANSPORTER PROTEIN HOMOLOG"/>
    <property type="match status" value="1"/>
</dbReference>